<dbReference type="Gene3D" id="1.10.1670.10">
    <property type="entry name" value="Helix-hairpin-Helix base-excision DNA repair enzymes (C-terminal)"/>
    <property type="match status" value="1"/>
</dbReference>
<feature type="compositionally biased region" description="Polar residues" evidence="1">
    <location>
        <begin position="313"/>
        <end position="325"/>
    </location>
</feature>
<gene>
    <name evidence="2" type="ORF">ILEXP_LOCUS37232</name>
</gene>
<evidence type="ECO:0000313" key="2">
    <source>
        <dbReference type="EMBL" id="CAK9167916.1"/>
    </source>
</evidence>
<keyword evidence="3" id="KW-1185">Reference proteome</keyword>
<dbReference type="Gene3D" id="1.10.340.30">
    <property type="entry name" value="Hypothetical protein, domain 2"/>
    <property type="match status" value="1"/>
</dbReference>
<proteinExistence type="predicted"/>
<dbReference type="InterPro" id="IPR011257">
    <property type="entry name" value="DNA_glycosylase"/>
</dbReference>
<evidence type="ECO:0000313" key="3">
    <source>
        <dbReference type="Proteomes" id="UP001642360"/>
    </source>
</evidence>
<organism evidence="2 3">
    <name type="scientific">Ilex paraguariensis</name>
    <name type="common">yerba mate</name>
    <dbReference type="NCBI Taxonomy" id="185542"/>
    <lineage>
        <taxon>Eukaryota</taxon>
        <taxon>Viridiplantae</taxon>
        <taxon>Streptophyta</taxon>
        <taxon>Embryophyta</taxon>
        <taxon>Tracheophyta</taxon>
        <taxon>Spermatophyta</taxon>
        <taxon>Magnoliopsida</taxon>
        <taxon>eudicotyledons</taxon>
        <taxon>Gunneridae</taxon>
        <taxon>Pentapetalae</taxon>
        <taxon>asterids</taxon>
        <taxon>campanulids</taxon>
        <taxon>Aquifoliales</taxon>
        <taxon>Aquifoliaceae</taxon>
        <taxon>Ilex</taxon>
    </lineage>
</organism>
<reference evidence="2 3" key="1">
    <citation type="submission" date="2024-02" db="EMBL/GenBank/DDBJ databases">
        <authorList>
            <person name="Vignale AGUSTIN F."/>
            <person name="Sosa J E."/>
            <person name="Modenutti C."/>
        </authorList>
    </citation>
    <scope>NUCLEOTIDE SEQUENCE [LARGE SCALE GENOMIC DNA]</scope>
</reference>
<feature type="compositionally biased region" description="Basic residues" evidence="1">
    <location>
        <begin position="284"/>
        <end position="297"/>
    </location>
</feature>
<evidence type="ECO:0008006" key="4">
    <source>
        <dbReference type="Google" id="ProtNLM"/>
    </source>
</evidence>
<dbReference type="CDD" id="cd00056">
    <property type="entry name" value="ENDO3c"/>
    <property type="match status" value="1"/>
</dbReference>
<feature type="region of interest" description="Disordered" evidence="1">
    <location>
        <begin position="260"/>
        <end position="375"/>
    </location>
</feature>
<name>A0ABC8TEX6_9AQUA</name>
<dbReference type="PANTHER" id="PTHR46213:SF13">
    <property type="entry name" value="DEMETER-LIKE PROTEIN 2-RELATED"/>
    <property type="match status" value="1"/>
</dbReference>
<feature type="compositionally biased region" description="Basic residues" evidence="1">
    <location>
        <begin position="362"/>
        <end position="375"/>
    </location>
</feature>
<dbReference type="SUPFAM" id="SSF48150">
    <property type="entry name" value="DNA-glycosylase"/>
    <property type="match status" value="1"/>
</dbReference>
<dbReference type="EMBL" id="CAUOFW020004961">
    <property type="protein sequence ID" value="CAK9167916.1"/>
    <property type="molecule type" value="Genomic_DNA"/>
</dbReference>
<dbReference type="GO" id="GO:0140097">
    <property type="term" value="F:catalytic activity, acting on DNA"/>
    <property type="evidence" value="ECO:0007669"/>
    <property type="project" value="UniProtKB-ARBA"/>
</dbReference>
<dbReference type="Proteomes" id="UP001642360">
    <property type="component" value="Unassembled WGS sequence"/>
</dbReference>
<protein>
    <recommendedName>
        <fullName evidence="4">HhH-GPD domain-containing protein</fullName>
    </recommendedName>
</protein>
<dbReference type="InterPro" id="IPR044811">
    <property type="entry name" value="DME/ROS1"/>
</dbReference>
<evidence type="ECO:0000256" key="1">
    <source>
        <dbReference type="SAM" id="MobiDB-lite"/>
    </source>
</evidence>
<dbReference type="GO" id="GO:0016787">
    <property type="term" value="F:hydrolase activity"/>
    <property type="evidence" value="ECO:0007669"/>
    <property type="project" value="UniProtKB-ARBA"/>
</dbReference>
<feature type="non-terminal residue" evidence="2">
    <location>
        <position position="1369"/>
    </location>
</feature>
<accession>A0ABC8TEX6</accession>
<dbReference type="InterPro" id="IPR023170">
    <property type="entry name" value="HhH_base_excis_C"/>
</dbReference>
<feature type="compositionally biased region" description="Pro residues" evidence="1">
    <location>
        <begin position="332"/>
        <end position="346"/>
    </location>
</feature>
<dbReference type="PANTHER" id="PTHR46213">
    <property type="entry name" value="TRANSCRIPTIONAL ACTIVATOR DEMETER"/>
    <property type="match status" value="1"/>
</dbReference>
<comment type="caution">
    <text evidence="2">The sequence shown here is derived from an EMBL/GenBank/DDBJ whole genome shotgun (WGS) entry which is preliminary data.</text>
</comment>
<dbReference type="InterPro" id="IPR003265">
    <property type="entry name" value="HhH-GPD_domain"/>
</dbReference>
<sequence>MEFGNAVEKELQKEGVWVPSTPVKPVEVRPGLESGNRGFLVQSGSPSRLQEAGNINATIATDKNKGLYNWEEAVLATRKAAAKSDFIDWNKRNYNVDDVLVGNQRTDNRNETYTCVGYCSSSGVLEGVKCGESTADVVEKSCFTVSGSLSCGFDECGAKLAGMDNTSFVEVLVLPDKSSLASETSEISTSEVVVDGMSSLPCPASDFETESSINTPRTLGKTDEIVHQQREKNEAPCSGNESNKLHVNENSQDNIESSSFTVLTPSEKQNARKRQNSGIDLNKKPRQRPSVRKHRPKVVVEGQPIKNPKSCPSKLSTLKPQTVKPSSRKPQTPKPLTPKPRTPKPSTPKLQTPKPSTLMHAISKRSPHKKKYMRKNSHKVLANTSEDADEQAFDMNPQYSTISCRRALNFNLENQVRDDDDVREIVNLNISPNEKQNCISKNCLKASTKPSEDVSQIVDQNPEDREKPCLQAQSCNLEKSCIDGKVVVQNPVHAEKLYWQTLNVNLEKHGCDEKDARKIVHQYQRRSKSVDKSLCNLDFNQNLESQEVGNDINNVKSKKGNKQMAGNLAGIAYGNTHAESCSQTDKSLAERVGATHQKDLCATSTTQTGCKYNSLHVYQRRSQRDQCLKYSRKLGPNFPRKYKKIRTRRRKATIPNAFWSIIAADDGQREVKAQKRKKVTVSLSTSRISKRISKKGLSQQLTQTTAAVEDPESFKGLLLGLSPLVKVKRKRSKGLRQRRNFVSPVANSATEEQTKAAIDEAELLKCALTLHPVETFRRKTSKRFTGRHNMGSAIASCNLASMEVLVAENKIQDKMHPIGDNSVFYHNESCPQKCEDMVLEVEDGPQMLKPLNAERPHDAFVTALLDYSIKKLECLHISDDYGVPVQNTHGALIPYKGQFDPSKKHKSPPKVDLDSETMRVWKMLMENDESEIIEEANEDKEKWWEEQREIFSGRVDSFIARMHLIQGITLLQFAFEVTTPLIHHETIFENGTPSTHFTMTTLFCLHVPCGAISLHPTSNNGECATEEEILHSQESVGSNIVTDESTYYENGKHPFACDSVKDMSHDFVQNREETSTGVGMPISDITDLEGTHPSLILSSCHEFCPKIPYAPSNLDLDSLDLVGEFGFNQKKEGGEISKHHGHTELPGSETIIQQKTTPIAQEPTTVDPYATLSKFQLSTNCSLHTEVMTRKTPLSSNNHPTQNKMISKTEITSKKKKSKFEEKQENTINWDNLRKIYSKDRTRKPMDKNNDSIDWERVRGASVEVVSKTIMERGMNNILAARIKEFLDRMVKDHGKIDLEWLRDVPPDKAKEYLLSIRGLGLKSVECIRLLTLHHHAFPVDTNVGRVAVRLGWVPLQPLPDAVAIHLLD</sequence>